<name>A0A8J3A066_9BACL</name>
<dbReference type="PANTHER" id="PTHR43252:SF7">
    <property type="entry name" value="TRANSCRIPTIONAL REGULATOR YQJI"/>
    <property type="match status" value="1"/>
</dbReference>
<reference evidence="2" key="2">
    <citation type="submission" date="2020-09" db="EMBL/GenBank/DDBJ databases">
        <authorList>
            <person name="Sun Q."/>
            <person name="Zhou Y."/>
        </authorList>
    </citation>
    <scope>NUCLEOTIDE SEQUENCE</scope>
    <source>
        <strain evidence="2">CGMCC 1.12777</strain>
    </source>
</reference>
<proteinExistence type="predicted"/>
<dbReference type="EMBL" id="BMFV01000037">
    <property type="protein sequence ID" value="GGH87141.1"/>
    <property type="molecule type" value="Genomic_DNA"/>
</dbReference>
<dbReference type="InterPro" id="IPR036388">
    <property type="entry name" value="WH-like_DNA-bd_sf"/>
</dbReference>
<dbReference type="AlphaFoldDB" id="A0A8J3A066"/>
<accession>A0A8J3A066</accession>
<dbReference type="InterPro" id="IPR036390">
    <property type="entry name" value="WH_DNA-bd_sf"/>
</dbReference>
<organism evidence="2 3">
    <name type="scientific">Pullulanibacillus pueri</name>
    <dbReference type="NCBI Taxonomy" id="1437324"/>
    <lineage>
        <taxon>Bacteria</taxon>
        <taxon>Bacillati</taxon>
        <taxon>Bacillota</taxon>
        <taxon>Bacilli</taxon>
        <taxon>Bacillales</taxon>
        <taxon>Sporolactobacillaceae</taxon>
        <taxon>Pullulanibacillus</taxon>
    </lineage>
</organism>
<evidence type="ECO:0000259" key="1">
    <source>
        <dbReference type="Pfam" id="PF03551"/>
    </source>
</evidence>
<protein>
    <submittedName>
        <fullName evidence="2">PadR family transcriptional regulator</fullName>
    </submittedName>
</protein>
<dbReference type="Pfam" id="PF03551">
    <property type="entry name" value="PadR"/>
    <property type="match status" value="1"/>
</dbReference>
<dbReference type="Gene3D" id="1.10.10.10">
    <property type="entry name" value="Winged helix-like DNA-binding domain superfamily/Winged helix DNA-binding domain"/>
    <property type="match status" value="1"/>
</dbReference>
<feature type="domain" description="Transcription regulator PadR N-terminal" evidence="1">
    <location>
        <begin position="14"/>
        <end position="87"/>
    </location>
</feature>
<evidence type="ECO:0000313" key="3">
    <source>
        <dbReference type="Proteomes" id="UP000656813"/>
    </source>
</evidence>
<reference evidence="2" key="1">
    <citation type="journal article" date="2014" name="Int. J. Syst. Evol. Microbiol.">
        <title>Complete genome sequence of Corynebacterium casei LMG S-19264T (=DSM 44701T), isolated from a smear-ripened cheese.</title>
        <authorList>
            <consortium name="US DOE Joint Genome Institute (JGI-PGF)"/>
            <person name="Walter F."/>
            <person name="Albersmeier A."/>
            <person name="Kalinowski J."/>
            <person name="Ruckert C."/>
        </authorList>
    </citation>
    <scope>NUCLEOTIDE SEQUENCE</scope>
    <source>
        <strain evidence="2">CGMCC 1.12777</strain>
    </source>
</reference>
<dbReference type="PANTHER" id="PTHR43252">
    <property type="entry name" value="TRANSCRIPTIONAL REGULATOR YQJI"/>
    <property type="match status" value="1"/>
</dbReference>
<sequence>MDKEIQKGSIDVLLLSLLAHRDMYGYEIVKVLKQMSEDLYRLSEGTLYSALKRFERKGWIESYWQETEFGRRKYYKINEEGKRQLEKKRKDWQVLELLIRKTSEGLI</sequence>
<keyword evidence="3" id="KW-1185">Reference proteome</keyword>
<comment type="caution">
    <text evidence="2">The sequence shown here is derived from an EMBL/GenBank/DDBJ whole genome shotgun (WGS) entry which is preliminary data.</text>
</comment>
<dbReference type="InterPro" id="IPR005149">
    <property type="entry name" value="Tscrpt_reg_PadR_N"/>
</dbReference>
<dbReference type="SUPFAM" id="SSF46785">
    <property type="entry name" value="Winged helix' DNA-binding domain"/>
    <property type="match status" value="1"/>
</dbReference>
<evidence type="ECO:0000313" key="2">
    <source>
        <dbReference type="EMBL" id="GGH87141.1"/>
    </source>
</evidence>
<dbReference type="RefSeq" id="WP_188498815.1">
    <property type="nucleotide sequence ID" value="NZ_BMFV01000037.1"/>
</dbReference>
<dbReference type="Proteomes" id="UP000656813">
    <property type="component" value="Unassembled WGS sequence"/>
</dbReference>
<gene>
    <name evidence="2" type="ORF">GCM10007096_36470</name>
</gene>